<dbReference type="GO" id="GO:0000460">
    <property type="term" value="P:maturation of 5.8S rRNA"/>
    <property type="evidence" value="ECO:0007669"/>
    <property type="project" value="TreeGrafter"/>
</dbReference>
<protein>
    <submittedName>
        <fullName evidence="3">Rrp15p-domain-containing protein</fullName>
    </submittedName>
</protein>
<comment type="similarity">
    <text evidence="1">Belongs to the RRP15 family.</text>
</comment>
<accession>A0A3N2PX13</accession>
<dbReference type="AlphaFoldDB" id="A0A3N2PX13"/>
<evidence type="ECO:0000313" key="4">
    <source>
        <dbReference type="Proteomes" id="UP000272025"/>
    </source>
</evidence>
<sequence length="331" mass="35269">MAGASSKKRSFEDKAAPPPKKQKRQSKSRGESNKKEEDDFKAVDLLASDSDDIHNAIADDGADSDSDAFTSDDDAASPPPQKRPSKAGQSKHNKTTAEADDGSEAEADDNASSGEEEAEEEAEEEKEEEAEGGGYSAEEDEDDEFSVSDTDTINGAGRPNTKSKRNDPSAFSTSMSKILSTKLPTSRRADPVLSRSAAAHHAARASADSALEQKARRLLRLQKKEAQEKGRVRDVLVATNKDVMMGGPSTTGEVLGAEKRLRKVAQRGVVKLFNAVRAAQVKAAEAEKAARKQGVVGVTRKEAKVNEMSKKGFLDLIASGGGLKQGPIEEA</sequence>
<feature type="compositionally biased region" description="Polar residues" evidence="2">
    <location>
        <begin position="169"/>
        <end position="184"/>
    </location>
</feature>
<dbReference type="PANTHER" id="PTHR13245:SF14">
    <property type="entry name" value="RRP15-LIKE PROTEIN"/>
    <property type="match status" value="1"/>
</dbReference>
<dbReference type="GO" id="GO:0000470">
    <property type="term" value="P:maturation of LSU-rRNA"/>
    <property type="evidence" value="ECO:0007669"/>
    <property type="project" value="TreeGrafter"/>
</dbReference>
<feature type="compositionally biased region" description="Acidic residues" evidence="2">
    <location>
        <begin position="98"/>
        <end position="146"/>
    </location>
</feature>
<dbReference type="GO" id="GO:0030687">
    <property type="term" value="C:preribosome, large subunit precursor"/>
    <property type="evidence" value="ECO:0007669"/>
    <property type="project" value="TreeGrafter"/>
</dbReference>
<name>A0A3N2PX13_SODAK</name>
<dbReference type="PANTHER" id="PTHR13245">
    <property type="entry name" value="RRP15-LIKE PROTEIN"/>
    <property type="match status" value="1"/>
</dbReference>
<keyword evidence="4" id="KW-1185">Reference proteome</keyword>
<feature type="compositionally biased region" description="Acidic residues" evidence="2">
    <location>
        <begin position="60"/>
        <end position="75"/>
    </location>
</feature>
<feature type="compositionally biased region" description="Low complexity" evidence="2">
    <location>
        <begin position="194"/>
        <end position="210"/>
    </location>
</feature>
<dbReference type="OrthoDB" id="20949at2759"/>
<proteinExistence type="inferred from homology"/>
<evidence type="ECO:0000313" key="3">
    <source>
        <dbReference type="EMBL" id="ROT39061.1"/>
    </source>
</evidence>
<dbReference type="GeneID" id="39580206"/>
<dbReference type="RefSeq" id="XP_028466867.1">
    <property type="nucleotide sequence ID" value="XM_028611728.1"/>
</dbReference>
<dbReference type="STRING" id="1314773.A0A3N2PX13"/>
<feature type="region of interest" description="Disordered" evidence="2">
    <location>
        <begin position="1"/>
        <end position="210"/>
    </location>
</feature>
<feature type="compositionally biased region" description="Basic and acidic residues" evidence="2">
    <location>
        <begin position="28"/>
        <end position="42"/>
    </location>
</feature>
<reference evidence="3 4" key="1">
    <citation type="journal article" date="2018" name="Mol. Ecol.">
        <title>The obligate alkalophilic soda-lake fungus Sodiomyces alkalinus has shifted to a protein diet.</title>
        <authorList>
            <person name="Grum-Grzhimaylo A.A."/>
            <person name="Falkoski D.L."/>
            <person name="van den Heuvel J."/>
            <person name="Valero-Jimenez C.A."/>
            <person name="Min B."/>
            <person name="Choi I.G."/>
            <person name="Lipzen A."/>
            <person name="Daum C.G."/>
            <person name="Aanen D.K."/>
            <person name="Tsang A."/>
            <person name="Henrissat B."/>
            <person name="Bilanenko E.N."/>
            <person name="de Vries R.P."/>
            <person name="van Kan J.A.L."/>
            <person name="Grigoriev I.V."/>
            <person name="Debets A.J.M."/>
        </authorList>
    </citation>
    <scope>NUCLEOTIDE SEQUENCE [LARGE SCALE GENOMIC DNA]</scope>
    <source>
        <strain evidence="3 4">F11</strain>
    </source>
</reference>
<feature type="compositionally biased region" description="Basic residues" evidence="2">
    <location>
        <begin position="83"/>
        <end position="94"/>
    </location>
</feature>
<gene>
    <name evidence="3" type="ORF">SODALDRAFT_332495</name>
</gene>
<dbReference type="EMBL" id="ML119054">
    <property type="protein sequence ID" value="ROT39061.1"/>
    <property type="molecule type" value="Genomic_DNA"/>
</dbReference>
<dbReference type="InterPro" id="IPR012459">
    <property type="entry name" value="Rrp15"/>
</dbReference>
<dbReference type="Pfam" id="PF07890">
    <property type="entry name" value="Rrp15p"/>
    <property type="match status" value="1"/>
</dbReference>
<evidence type="ECO:0000256" key="1">
    <source>
        <dbReference type="ARBA" id="ARBA00007462"/>
    </source>
</evidence>
<dbReference type="Proteomes" id="UP000272025">
    <property type="component" value="Unassembled WGS sequence"/>
</dbReference>
<organism evidence="3 4">
    <name type="scientific">Sodiomyces alkalinus (strain CBS 110278 / VKM F-3762 / F11)</name>
    <name type="common">Alkaliphilic filamentous fungus</name>
    <dbReference type="NCBI Taxonomy" id="1314773"/>
    <lineage>
        <taxon>Eukaryota</taxon>
        <taxon>Fungi</taxon>
        <taxon>Dikarya</taxon>
        <taxon>Ascomycota</taxon>
        <taxon>Pezizomycotina</taxon>
        <taxon>Sordariomycetes</taxon>
        <taxon>Hypocreomycetidae</taxon>
        <taxon>Glomerellales</taxon>
        <taxon>Plectosphaerellaceae</taxon>
        <taxon>Sodiomyces</taxon>
    </lineage>
</organism>
<evidence type="ECO:0000256" key="2">
    <source>
        <dbReference type="SAM" id="MobiDB-lite"/>
    </source>
</evidence>